<dbReference type="PROSITE" id="PS51257">
    <property type="entry name" value="PROKAR_LIPOPROTEIN"/>
    <property type="match status" value="1"/>
</dbReference>
<dbReference type="AlphaFoldDB" id="A0A9X3MXL0"/>
<evidence type="ECO:0000313" key="1">
    <source>
        <dbReference type="EMBL" id="MDA0163511.1"/>
    </source>
</evidence>
<accession>A0A9X3MXL0</accession>
<protein>
    <submittedName>
        <fullName evidence="1">Uncharacterized protein</fullName>
    </submittedName>
</protein>
<proteinExistence type="predicted"/>
<gene>
    <name evidence="1" type="ORF">OM076_24775</name>
</gene>
<organism evidence="1 2">
    <name type="scientific">Solirubrobacter ginsenosidimutans</name>
    <dbReference type="NCBI Taxonomy" id="490573"/>
    <lineage>
        <taxon>Bacteria</taxon>
        <taxon>Bacillati</taxon>
        <taxon>Actinomycetota</taxon>
        <taxon>Thermoleophilia</taxon>
        <taxon>Solirubrobacterales</taxon>
        <taxon>Solirubrobacteraceae</taxon>
        <taxon>Solirubrobacter</taxon>
    </lineage>
</organism>
<evidence type="ECO:0000313" key="2">
    <source>
        <dbReference type="Proteomes" id="UP001149140"/>
    </source>
</evidence>
<comment type="caution">
    <text evidence="1">The sequence shown here is derived from an EMBL/GenBank/DDBJ whole genome shotgun (WGS) entry which is preliminary data.</text>
</comment>
<dbReference type="EMBL" id="JAPDOD010000025">
    <property type="protein sequence ID" value="MDA0163511.1"/>
    <property type="molecule type" value="Genomic_DNA"/>
</dbReference>
<keyword evidence="2" id="KW-1185">Reference proteome</keyword>
<reference evidence="1" key="1">
    <citation type="submission" date="2022-10" db="EMBL/GenBank/DDBJ databases">
        <title>The WGS of Solirubrobacter ginsenosidimutans DSM 21036.</title>
        <authorList>
            <person name="Jiang Z."/>
        </authorList>
    </citation>
    <scope>NUCLEOTIDE SEQUENCE</scope>
    <source>
        <strain evidence="1">DSM 21036</strain>
    </source>
</reference>
<dbReference type="Proteomes" id="UP001149140">
    <property type="component" value="Unassembled WGS sequence"/>
</dbReference>
<name>A0A9X3MXL0_9ACTN</name>
<sequence length="170" mass="17265">MARWLILCAIALSGCGVLDEAGPAAPKPPDPAVYGPSKAVKPADPTLTATRMVEPPPAVGRALDDGAIGVVDLSGTVGIEPPSLDTAEDLTLSGVHWTSWGAGGAAGAGTLRILTCQPTCASSGTKDVPARIELSGVKSCSGRRYFSRGRVLIDPADAASEPVTYLRAPC</sequence>
<dbReference type="RefSeq" id="WP_270042756.1">
    <property type="nucleotide sequence ID" value="NZ_JAPDOD010000025.1"/>
</dbReference>